<dbReference type="Pfam" id="PF00505">
    <property type="entry name" value="HMG_box"/>
    <property type="match status" value="2"/>
</dbReference>
<dbReference type="SMART" id="SM00398">
    <property type="entry name" value="HMG"/>
    <property type="match status" value="2"/>
</dbReference>
<dbReference type="SMR" id="A0A1I8N5Z3"/>
<dbReference type="EnsemblMetazoa" id="MDOA011890-RF">
    <property type="protein sequence ID" value="MDOA011890-PF"/>
    <property type="gene ID" value="MDOA011890"/>
</dbReference>
<sequence>MLLTVSLLNKGTFLGSLINKCRQVVGVKNNKHVEINLKPNISNSPTLSTLNPSSSPSPVSNVHDTNRPLSVANLSLSSPATAASKLTVEQQVGLPARPKKPLTPYFRFMNDLRPKILAANPSLALVDVVKQVSKKWETADASLKQRLQEEYKKEQQEYIEKRMKYDAKITDEQRSQIKELKQEKIEAKERRMMRKRIKDLGRPKKPASAFIRFIAKERIRTPQKPTQTFREWHEAATKKWSTLSQGEKDIYMQESRKEFETYKKEIAVWEEKMIRMGHIDVVRQGNLIDPPEVKTKKS</sequence>
<dbReference type="Gene3D" id="1.10.30.10">
    <property type="entry name" value="High mobility group box domain"/>
    <property type="match status" value="2"/>
</dbReference>
<reference evidence="6" key="1">
    <citation type="submission" date="2020-05" db="UniProtKB">
        <authorList>
            <consortium name="EnsemblMetazoa"/>
        </authorList>
    </citation>
    <scope>IDENTIFICATION</scope>
    <source>
        <strain evidence="6">Aabys</strain>
    </source>
</reference>
<keyword evidence="3" id="KW-0175">Coiled coil</keyword>
<evidence type="ECO:0000256" key="1">
    <source>
        <dbReference type="ARBA" id="ARBA00023125"/>
    </source>
</evidence>
<evidence type="ECO:0000313" key="6">
    <source>
        <dbReference type="EnsemblMetazoa" id="MDOA011890-PD"/>
    </source>
</evidence>
<feature type="domain" description="HMG box" evidence="5">
    <location>
        <begin position="98"/>
        <end position="166"/>
    </location>
</feature>
<evidence type="ECO:0000256" key="4">
    <source>
        <dbReference type="SAM" id="MobiDB-lite"/>
    </source>
</evidence>
<dbReference type="VEuPathDB" id="VectorBase:MDOMA2_020756"/>
<evidence type="ECO:0000256" key="3">
    <source>
        <dbReference type="SAM" id="Coils"/>
    </source>
</evidence>
<feature type="domain" description="HMG box" evidence="5">
    <location>
        <begin position="203"/>
        <end position="270"/>
    </location>
</feature>
<accession>A0A1I8N5Z3</accession>
<keyword evidence="2" id="KW-0539">Nucleus</keyword>
<dbReference type="SUPFAM" id="SSF47095">
    <property type="entry name" value="HMG-box"/>
    <property type="match status" value="2"/>
</dbReference>
<dbReference type="VEuPathDB" id="VectorBase:MDOA011890"/>
<dbReference type="AlphaFoldDB" id="A0A1I8N5Z3"/>
<evidence type="ECO:0000256" key="2">
    <source>
        <dbReference type="PROSITE-ProRule" id="PRU00267"/>
    </source>
</evidence>
<dbReference type="GO" id="GO:0006357">
    <property type="term" value="P:regulation of transcription by RNA polymerase II"/>
    <property type="evidence" value="ECO:0007669"/>
    <property type="project" value="TreeGrafter"/>
</dbReference>
<dbReference type="PROSITE" id="PS50118">
    <property type="entry name" value="HMG_BOX_2"/>
    <property type="match status" value="2"/>
</dbReference>
<dbReference type="CDD" id="cd22012">
    <property type="entry name" value="HMG-box_ABF2_IXR1-like_rpt2"/>
    <property type="match status" value="1"/>
</dbReference>
<dbReference type="EnsemblMetazoa" id="MDOA011890-RE">
    <property type="protein sequence ID" value="MDOA011890-PE"/>
    <property type="gene ID" value="MDOA011890"/>
</dbReference>
<dbReference type="OrthoDB" id="5550281at2759"/>
<feature type="coiled-coil region" evidence="3">
    <location>
        <begin position="144"/>
        <end position="190"/>
    </location>
</feature>
<organism evidence="6">
    <name type="scientific">Musca domestica</name>
    <name type="common">House fly</name>
    <dbReference type="NCBI Taxonomy" id="7370"/>
    <lineage>
        <taxon>Eukaryota</taxon>
        <taxon>Metazoa</taxon>
        <taxon>Ecdysozoa</taxon>
        <taxon>Arthropoda</taxon>
        <taxon>Hexapoda</taxon>
        <taxon>Insecta</taxon>
        <taxon>Pterygota</taxon>
        <taxon>Neoptera</taxon>
        <taxon>Endopterygota</taxon>
        <taxon>Diptera</taxon>
        <taxon>Brachycera</taxon>
        <taxon>Muscomorpha</taxon>
        <taxon>Muscoidea</taxon>
        <taxon>Muscidae</taxon>
        <taxon>Musca</taxon>
    </lineage>
</organism>
<dbReference type="STRING" id="7370.A0A1I8N5Z3"/>
<dbReference type="InterPro" id="IPR036910">
    <property type="entry name" value="HMG_box_dom_sf"/>
</dbReference>
<feature type="DNA-binding region" description="HMG box" evidence="2">
    <location>
        <begin position="98"/>
        <end position="166"/>
    </location>
</feature>
<dbReference type="PANTHER" id="PTHR48112:SF22">
    <property type="entry name" value="MITOCHONDRIAL TRANSCRIPTION FACTOR A, ISOFORM B"/>
    <property type="match status" value="1"/>
</dbReference>
<protein>
    <recommendedName>
        <fullName evidence="5">HMG box domain-containing protein</fullName>
    </recommendedName>
</protein>
<dbReference type="GO" id="GO:0005634">
    <property type="term" value="C:nucleus"/>
    <property type="evidence" value="ECO:0007669"/>
    <property type="project" value="UniProtKB-UniRule"/>
</dbReference>
<feature type="compositionally biased region" description="Low complexity" evidence="4">
    <location>
        <begin position="42"/>
        <end position="62"/>
    </location>
</feature>
<name>A0A1I8N5Z3_MUSDO</name>
<dbReference type="GO" id="GO:0003677">
    <property type="term" value="F:DNA binding"/>
    <property type="evidence" value="ECO:0007669"/>
    <property type="project" value="UniProtKB-UniRule"/>
</dbReference>
<gene>
    <name evidence="6" type="primary">101892215</name>
</gene>
<proteinExistence type="predicted"/>
<dbReference type="PANTHER" id="PTHR48112">
    <property type="entry name" value="HIGH MOBILITY GROUP PROTEIN DSP1"/>
    <property type="match status" value="1"/>
</dbReference>
<feature type="DNA-binding region" description="HMG box" evidence="2">
    <location>
        <begin position="203"/>
        <end position="270"/>
    </location>
</feature>
<feature type="region of interest" description="Disordered" evidence="4">
    <location>
        <begin position="39"/>
        <end position="66"/>
    </location>
</feature>
<evidence type="ECO:0000259" key="5">
    <source>
        <dbReference type="PROSITE" id="PS50118"/>
    </source>
</evidence>
<dbReference type="EnsemblMetazoa" id="MDOA011890-RD">
    <property type="protein sequence ID" value="MDOA011890-PD"/>
    <property type="gene ID" value="MDOA011890"/>
</dbReference>
<keyword evidence="1 2" id="KW-0238">DNA-binding</keyword>
<dbReference type="InterPro" id="IPR009071">
    <property type="entry name" value="HMG_box_dom"/>
</dbReference>
<dbReference type="InterPro" id="IPR050342">
    <property type="entry name" value="HMGB"/>
</dbReference>